<keyword evidence="3" id="KW-1185">Reference proteome</keyword>
<dbReference type="KEGG" id="cace:CACET_c31530"/>
<accession>A0A0D8I5G5</accession>
<proteinExistence type="predicted"/>
<evidence type="ECO:0000256" key="1">
    <source>
        <dbReference type="SAM" id="MobiDB-lite"/>
    </source>
</evidence>
<gene>
    <name evidence="2" type="ORF">CACET_c31530</name>
</gene>
<sequence length="59" mass="6723">MPRKPRIHYKGALYHVMVRGNNREKVLQGEIQKKKGNNSSLTPYSNTIPITRGSTLTNQ</sequence>
<dbReference type="AlphaFoldDB" id="A0A0D8I5G5"/>
<dbReference type="PATRIC" id="fig|84022.5.peg.2645"/>
<dbReference type="EMBL" id="CP009687">
    <property type="protein sequence ID" value="AKL96597.1"/>
    <property type="molecule type" value="Genomic_DNA"/>
</dbReference>
<protein>
    <submittedName>
        <fullName evidence="2">Uncharacterized protein</fullName>
    </submittedName>
</protein>
<dbReference type="STRING" id="84022.CACET_c31530"/>
<name>A0A0D8I5G5_9CLOT</name>
<evidence type="ECO:0000313" key="3">
    <source>
        <dbReference type="Proteomes" id="UP000035704"/>
    </source>
</evidence>
<dbReference type="Proteomes" id="UP000035704">
    <property type="component" value="Chromosome"/>
</dbReference>
<feature type="compositionally biased region" description="Polar residues" evidence="1">
    <location>
        <begin position="37"/>
        <end position="59"/>
    </location>
</feature>
<evidence type="ECO:0000313" key="2">
    <source>
        <dbReference type="EMBL" id="AKL96597.1"/>
    </source>
</evidence>
<reference evidence="2 3" key="1">
    <citation type="submission" date="2014-10" db="EMBL/GenBank/DDBJ databases">
        <title>Genome sequence of Clostridium aceticum DSM 1496.</title>
        <authorList>
            <person name="Poehlein A."/>
            <person name="Schiel-Bengelsdorf B."/>
            <person name="Gottschalk G."/>
            <person name="Duerre P."/>
            <person name="Daniel R."/>
        </authorList>
    </citation>
    <scope>NUCLEOTIDE SEQUENCE [LARGE SCALE GENOMIC DNA]</scope>
    <source>
        <strain evidence="2 3">DSM 1496</strain>
    </source>
</reference>
<organism evidence="2 3">
    <name type="scientific">Clostridium aceticum</name>
    <dbReference type="NCBI Taxonomy" id="84022"/>
    <lineage>
        <taxon>Bacteria</taxon>
        <taxon>Bacillati</taxon>
        <taxon>Bacillota</taxon>
        <taxon>Clostridia</taxon>
        <taxon>Eubacteriales</taxon>
        <taxon>Clostridiaceae</taxon>
        <taxon>Clostridium</taxon>
    </lineage>
</organism>
<feature type="region of interest" description="Disordered" evidence="1">
    <location>
        <begin position="35"/>
        <end position="59"/>
    </location>
</feature>